<dbReference type="EMBL" id="MFGO01000008">
    <property type="protein sequence ID" value="OGF41486.1"/>
    <property type="molecule type" value="Genomic_DNA"/>
</dbReference>
<protein>
    <recommendedName>
        <fullName evidence="3">CBM-cenC domain-containing protein</fullName>
    </recommendedName>
</protein>
<reference evidence="1 2" key="1">
    <citation type="journal article" date="2016" name="Nat. Commun.">
        <title>Thousands of microbial genomes shed light on interconnected biogeochemical processes in an aquifer system.</title>
        <authorList>
            <person name="Anantharaman K."/>
            <person name="Brown C.T."/>
            <person name="Hug L.A."/>
            <person name="Sharon I."/>
            <person name="Castelle C.J."/>
            <person name="Probst A.J."/>
            <person name="Thomas B.C."/>
            <person name="Singh A."/>
            <person name="Wilkins M.J."/>
            <person name="Karaoz U."/>
            <person name="Brodie E.L."/>
            <person name="Williams K.H."/>
            <person name="Hubbard S.S."/>
            <person name="Banfield J.F."/>
        </authorList>
    </citation>
    <scope>NUCLEOTIDE SEQUENCE [LARGE SCALE GENOMIC DNA]</scope>
</reference>
<gene>
    <name evidence="1" type="ORF">A2531_02230</name>
</gene>
<evidence type="ECO:0000313" key="1">
    <source>
        <dbReference type="EMBL" id="OGF41486.1"/>
    </source>
</evidence>
<proteinExistence type="predicted"/>
<dbReference type="InterPro" id="IPR008979">
    <property type="entry name" value="Galactose-bd-like_sf"/>
</dbReference>
<organism evidence="1 2">
    <name type="scientific">Candidatus Falkowbacteria bacterium RIFOXYD2_FULL_34_120</name>
    <dbReference type="NCBI Taxonomy" id="1798007"/>
    <lineage>
        <taxon>Bacteria</taxon>
        <taxon>Candidatus Falkowiibacteriota</taxon>
    </lineage>
</organism>
<comment type="caution">
    <text evidence="1">The sequence shown here is derived from an EMBL/GenBank/DDBJ whole genome shotgun (WGS) entry which is preliminary data.</text>
</comment>
<name>A0A1F5TR94_9BACT</name>
<accession>A0A1F5TR94</accession>
<dbReference type="SUPFAM" id="SSF49785">
    <property type="entry name" value="Galactose-binding domain-like"/>
    <property type="match status" value="1"/>
</dbReference>
<evidence type="ECO:0000313" key="2">
    <source>
        <dbReference type="Proteomes" id="UP000177579"/>
    </source>
</evidence>
<dbReference type="Proteomes" id="UP000177579">
    <property type="component" value="Unassembled WGS sequence"/>
</dbReference>
<dbReference type="Gene3D" id="2.60.120.260">
    <property type="entry name" value="Galactose-binding domain-like"/>
    <property type="match status" value="2"/>
</dbReference>
<evidence type="ECO:0008006" key="3">
    <source>
        <dbReference type="Google" id="ProtNLM"/>
    </source>
</evidence>
<sequence length="2851" mass="313608">MFNKPILKLILPVVIIFVLFFGSSSVILAQTIQTTDWESINTEIEGNVQNEKNWLKDSLMWLQNFSWKKAGSVAFWSAVKSALNQIAYDTATWIGSGGKGQKPMFITEGWGEYLKNIGDNAAGTFLESLGNENGWKKFNLCNPSSDIRIKIGLGLVDDYRPKKPSCTFSKMKENWSQALKSDNFLTNLQNAFDPTESTLIQALSIHTSFWGTLDLKKEVDGLDRIENEGWLDISGIAGTRENPPGHAKSKLEQAKRIREASFSENTEDAFEDAINIFLNKLAVELFNRLLESLGKGSKYSGSYNWSGLNIGSLSDFYSENDSGGVVAAKVKFKKLVEPSFNVRGDYNILAELAMCPDPNKAGPTNCVISEEFKTAVENNMTVGEAIRAGYLDPSGIFGFNANGIEPLYNEGYPYRSMVILRKFRILPVGWELAAQFIKDNQQITGGAQNLEYLVNCFDPNDDYGNISPVWCRGFVDPNWVLKAPLNYCERSGPGPEILYQTIVGQGGDSSLVVSRNDDYCADEKTCIKEENGICRLYGYCTEEKRTWNFGNNSCQPEFNTCQAFQFYQGNTFGYLENTLEYGTCSIDNVGCREYCEDYDYTNSNYTCNVSAGNKIYLDRDAEVCDKDSDGCSEFIRTKPVAKANLLYDSSFETNFGISGLPVVNRLCDGDMVDGVCSLQLTGDVAPGVVPIFDSSNIPLQGEAFTFSIYAKNCGDAGRILIGGDVNWSLNHSSTTLSTSDTWQRFSVSHLMIPGTNEVWVGIEDIIDNGNCAGNDCCRIDSAKIERGEGASPYSDYREEGLIYMKLLPDYLENECYVNPGMDYSLKTNYPEVCDNYNRKCNEEEWGCDLYTSIKNKLSVPAITKAMDYCTEECLGYDEYLQMESLFESKNLQYFIPKTARKCSAGAEGCSEFTNLDTIQEGGENREYYKHLRRCIRPNDPFANCSEFYTWEGSSETGFQLKVHVLQVDEDADDVVGVDGMYTGDPDVIEGDQLVCNQAIYNLPATDPGYNEDCLEYYNTAGEVSYHVNSNTISCTENCHPYRKTDNNVVRDPVSNNHYTQIQCENLSKYPGTWIDISRNFYLDADPTNDQCVFCKADGVWSNEHGKCLYMAIPNEGIKCSASQSGCREYSGSEGNNVRIVANDDFEGSLNNWEGFGGSSVLVDSESLIVGGESLKVTGGSIKKTINAWNNRSYMLTFLAKEDTSTGNEAQNFTSVRFDNVSLFAPLPTVINAGWSLYKFNLDIATSAKELIIVADGDFFIDNIRLTEISDRYFLIKDSWNTPNSCYNDIFGNYRGPTFNLGCDAYTDKAGDVHFLHSFSELCQESAVGCELMIDTHNYSSFEAGIWNDQNSDGFCTVIDGQDCEYIEGDSLIYAVYNEDHECNNDEKGCLRIGEPYFYAGDVVYTDKYLENNPDQYTNILCNEDGSGCDEWLTGKGISYFKYPEDQVCEWRQEGINGINVWDWYKKKIKRCDDGAGTGVVNGKIDVGGAGLPEEASICLRNSNCDDNGFACTENKDCRMQACVAGVCSATREACINNDQCPILGSCENNLCHYSCIQDTNNYDCVLDIDSGVPGKTLGHGGGNEKVGQPTNSLDGNWVGLCPVSDSGCTEYIDPISRESINAVFNGDFSQDINGDSLADGFNGAGQQELTLKPSTPYILSIESNSLSVTASLNSTNNDLVPFNETNNRFLNATPNISVVNVIGERNSILFYTSEGLNDTVTLTLSSIATGNNTKVGIRKALVKYSLEQGLDKTSCNGGVSFEQGCVLFNERKVTGGNGLGSFSYKSLGYDADNSPNLSNGPEDCPLGGCDSNVILKVAPDRVCDQWLACKSYIHDKNGNPECFDIGLCNSVNDNGFCNSFINEEDNTLQVIGLGNPIDKYQNVSGYVKVGMSSASEEGMKGTYKFNNMTQEGSTTLVPNGSFEDIGNNKYPIAWVMKDNTGGSVSWGDQMMRVIDNPAEMQNEGISHVPEGRNFLKLGSIYKAVSENIDVVSGAEYFVSGHINTLKLSGGTAKIKVIGGLGNNEILVNNGLDWTFGMRKFTALGNLLSIELYAELPGGGEPVGNFFFDSIRLTPALKIRDTSYVSKSCRLYPQSDSMSCEYITDSGAREKGWYGYCLEYDRFPGSENTCLQWWPVDRVEGEGIEGDYGYLDSFPLYYCQEAYTNRPVERRRLRNASSDIVWGECNSGCLNTEYNCPIGYRRRLELIDPGQCPSDGKKFIIWTIDEGTPGYNSQCTPTCVADGARYLTTEDGQYGWYDYLNGIMDATEVVVYGDITIMIPAENGVRFFNPTTNVITDDIADCLQVTQVVTPSGQNKYWSGRVYENSNYFVNGVGAMADLGYSYDTPNSPFGSMMPPEPLSNPYEWSRSTQRPVPVSIPPNSDRANAGYPYSLSGGVVFPGSIYGICSGSRTMCISPATPGSKYDCKFGEVCNSFPNQSPLNAIDNLKRLYAKNYGTWVWDENLNRYILRAFASVTQGNCSISGLPCNFNECGVQNCTFDTTRSTCNGGTASGAECTNNCVGVGCGISFTIPLFACSDNPNMNCCAGASQAVATCGVGEDCLLTYGGTFRCEFSGNYCNPVSPGNGFVCTGGANIGDIVPQASCSAGFCNPLGTSRTYNVNACDIAAPAPNAFLQRCCPGGNCIPENIYTCGALSLALGGQQCFQCPDGGHCVIQNNPGAQNNLWGPPGTNGEPNNGLCVGGVRNIDDYCAILPVINNNNIKVNGENVALTIQEEFKFVNLTFNSDVDENQLPMVMYAVDWGDGSATNISGAEMIEKPNADNPHSLYHLYDYWNMKNKLPSCGGGLVVNCCFSDHCVIQPRIKIKDNWGWCNHGVNINDCSHWDFRPIITIYE</sequence>